<name>A0A930VXH9_9ACTN</name>
<dbReference type="PRINTS" id="PR00119">
    <property type="entry name" value="CATATPASE"/>
</dbReference>
<evidence type="ECO:0000313" key="3">
    <source>
        <dbReference type="Proteomes" id="UP000698335"/>
    </source>
</evidence>
<reference evidence="2" key="1">
    <citation type="submission" date="2020-04" db="EMBL/GenBank/DDBJ databases">
        <title>Deep metagenomics examines the oral microbiome during advanced dental caries in children, revealing novel taxa and co-occurrences with host molecules.</title>
        <authorList>
            <person name="Baker J.L."/>
            <person name="Morton J.T."/>
            <person name="Dinis M."/>
            <person name="Alvarez R."/>
            <person name="Tran N.C."/>
            <person name="Knight R."/>
            <person name="Edlund A."/>
        </authorList>
    </citation>
    <scope>NUCLEOTIDE SEQUENCE</scope>
    <source>
        <strain evidence="2">JCVI_38_bin.5</strain>
    </source>
</reference>
<gene>
    <name evidence="2" type="ORF">HXK26_06830</name>
</gene>
<organism evidence="2 3">
    <name type="scientific">Lancefieldella rimae</name>
    <dbReference type="NCBI Taxonomy" id="1383"/>
    <lineage>
        <taxon>Bacteria</taxon>
        <taxon>Bacillati</taxon>
        <taxon>Actinomycetota</taxon>
        <taxon>Coriobacteriia</taxon>
        <taxon>Coriobacteriales</taxon>
        <taxon>Atopobiaceae</taxon>
        <taxon>Lancefieldella</taxon>
    </lineage>
</organism>
<evidence type="ECO:0000313" key="2">
    <source>
        <dbReference type="EMBL" id="MBF4808391.1"/>
    </source>
</evidence>
<dbReference type="Pfam" id="PF00702">
    <property type="entry name" value="Hydrolase"/>
    <property type="match status" value="1"/>
</dbReference>
<dbReference type="NCBIfam" id="TIGR01494">
    <property type="entry name" value="ATPase_P-type"/>
    <property type="match status" value="1"/>
</dbReference>
<dbReference type="SUPFAM" id="SSF56784">
    <property type="entry name" value="HAD-like"/>
    <property type="match status" value="1"/>
</dbReference>
<evidence type="ECO:0000256" key="1">
    <source>
        <dbReference type="ARBA" id="ARBA00006024"/>
    </source>
</evidence>
<protein>
    <submittedName>
        <fullName evidence="2">HAD-IC family P-type ATPase</fullName>
    </submittedName>
</protein>
<dbReference type="GO" id="GO:0016887">
    <property type="term" value="F:ATP hydrolysis activity"/>
    <property type="evidence" value="ECO:0007669"/>
    <property type="project" value="InterPro"/>
</dbReference>
<dbReference type="PANTHER" id="PTHR48085:SF5">
    <property type="entry name" value="CADMIUM_ZINC-TRANSPORTING ATPASE HMA4-RELATED"/>
    <property type="match status" value="1"/>
</dbReference>
<dbReference type="InterPro" id="IPR051014">
    <property type="entry name" value="Cation_Transport_ATPase_IB"/>
</dbReference>
<dbReference type="AlphaFoldDB" id="A0A930VXH9"/>
<comment type="similarity">
    <text evidence="1">Belongs to the cation transport ATPase (P-type) (TC 3.A.3) family. Type IB subfamily.</text>
</comment>
<dbReference type="PRINTS" id="PR00120">
    <property type="entry name" value="HATPASE"/>
</dbReference>
<sequence>CISDPLREEAASVISQLRTLGVKRFVMLTGDSENVAANVAQQLGIDEYVSRVLPEDKRSYVEKYRAEGYTVAMVGDGINDSPALAASDVSLAMSDASDIARAVADISIRNTSLESLVIMRLLSQRVMQRIHRDYRAIVALNTGFIAGGVTGLITTTTAAFLHNELTFAVTVANTRSLLKSAKANAELSDRTRALLEDHHLA</sequence>
<dbReference type="InterPro" id="IPR001757">
    <property type="entry name" value="P_typ_ATPase"/>
</dbReference>
<dbReference type="Gene3D" id="3.40.50.1000">
    <property type="entry name" value="HAD superfamily/HAD-like"/>
    <property type="match status" value="1"/>
</dbReference>
<dbReference type="Proteomes" id="UP000698335">
    <property type="component" value="Unassembled WGS sequence"/>
</dbReference>
<accession>A0A930VXH9</accession>
<dbReference type="EMBL" id="JABZGW010000347">
    <property type="protein sequence ID" value="MBF4808391.1"/>
    <property type="molecule type" value="Genomic_DNA"/>
</dbReference>
<dbReference type="InterPro" id="IPR023214">
    <property type="entry name" value="HAD_sf"/>
</dbReference>
<dbReference type="GO" id="GO:0005524">
    <property type="term" value="F:ATP binding"/>
    <property type="evidence" value="ECO:0007669"/>
    <property type="project" value="InterPro"/>
</dbReference>
<feature type="non-terminal residue" evidence="2">
    <location>
        <position position="1"/>
    </location>
</feature>
<dbReference type="GO" id="GO:0015086">
    <property type="term" value="F:cadmium ion transmembrane transporter activity"/>
    <property type="evidence" value="ECO:0007669"/>
    <property type="project" value="TreeGrafter"/>
</dbReference>
<dbReference type="PANTHER" id="PTHR48085">
    <property type="entry name" value="CADMIUM/ZINC-TRANSPORTING ATPASE HMA2-RELATED"/>
    <property type="match status" value="1"/>
</dbReference>
<dbReference type="InterPro" id="IPR036412">
    <property type="entry name" value="HAD-like_sf"/>
</dbReference>
<proteinExistence type="inferred from homology"/>
<comment type="caution">
    <text evidence="2">The sequence shown here is derived from an EMBL/GenBank/DDBJ whole genome shotgun (WGS) entry which is preliminary data.</text>
</comment>
<dbReference type="GO" id="GO:0016020">
    <property type="term" value="C:membrane"/>
    <property type="evidence" value="ECO:0007669"/>
    <property type="project" value="InterPro"/>
</dbReference>